<dbReference type="EMBL" id="QJJK01000022">
    <property type="protein sequence ID" value="PXW50962.1"/>
    <property type="molecule type" value="Genomic_DNA"/>
</dbReference>
<accession>A0A2V3TSE0</accession>
<sequence>MIRFLTAVQIPESFLSLSHLSLIFGGRDGT</sequence>
<dbReference type="AlphaFoldDB" id="A0A2V3TSE0"/>
<reference evidence="1 2" key="1">
    <citation type="submission" date="2018-05" db="EMBL/GenBank/DDBJ databases">
        <title>Genomic Encyclopedia of Type Strains, Phase IV (KMG-IV): sequencing the most valuable type-strain genomes for metagenomic binning, comparative biology and taxonomic classification.</title>
        <authorList>
            <person name="Goeker M."/>
        </authorList>
    </citation>
    <scope>NUCLEOTIDE SEQUENCE [LARGE SCALE GENOMIC DNA]</scope>
    <source>
        <strain evidence="1 2">DSM 6462</strain>
    </source>
</reference>
<keyword evidence="2" id="KW-1185">Reference proteome</keyword>
<name>A0A2V3TSE0_9HYPH</name>
<proteinExistence type="predicted"/>
<evidence type="ECO:0000313" key="1">
    <source>
        <dbReference type="EMBL" id="PXW50962.1"/>
    </source>
</evidence>
<evidence type="ECO:0000313" key="2">
    <source>
        <dbReference type="Proteomes" id="UP000248021"/>
    </source>
</evidence>
<dbReference type="Proteomes" id="UP000248021">
    <property type="component" value="Unassembled WGS sequence"/>
</dbReference>
<comment type="caution">
    <text evidence="1">The sequence shown here is derived from an EMBL/GenBank/DDBJ whole genome shotgun (WGS) entry which is preliminary data.</text>
</comment>
<gene>
    <name evidence="1" type="ORF">C7450_12275</name>
</gene>
<organism evidence="1 2">
    <name type="scientific">Chelatococcus asaccharovorans</name>
    <dbReference type="NCBI Taxonomy" id="28210"/>
    <lineage>
        <taxon>Bacteria</taxon>
        <taxon>Pseudomonadati</taxon>
        <taxon>Pseudomonadota</taxon>
        <taxon>Alphaproteobacteria</taxon>
        <taxon>Hyphomicrobiales</taxon>
        <taxon>Chelatococcaceae</taxon>
        <taxon>Chelatococcus</taxon>
    </lineage>
</organism>
<protein>
    <submittedName>
        <fullName evidence="1">Uncharacterized protein</fullName>
    </submittedName>
</protein>